<protein>
    <submittedName>
        <fullName evidence="2">Sugar ABC transporter substrate-binding protein</fullName>
    </submittedName>
</protein>
<dbReference type="Proteomes" id="UP000249134">
    <property type="component" value="Chromosome 1"/>
</dbReference>
<proteinExistence type="predicted"/>
<dbReference type="SUPFAM" id="SSF53850">
    <property type="entry name" value="Periplasmic binding protein-like II"/>
    <property type="match status" value="1"/>
</dbReference>
<dbReference type="STRING" id="1348624.GCA_001591545_02097"/>
<organism evidence="2 3">
    <name type="scientific">Lederbergia lenta</name>
    <name type="common">Bacillus lentus</name>
    <dbReference type="NCBI Taxonomy" id="1467"/>
    <lineage>
        <taxon>Bacteria</taxon>
        <taxon>Bacillati</taxon>
        <taxon>Bacillota</taxon>
        <taxon>Bacilli</taxon>
        <taxon>Bacillales</taxon>
        <taxon>Bacillaceae</taxon>
        <taxon>Lederbergia</taxon>
    </lineage>
</organism>
<dbReference type="InterPro" id="IPR050490">
    <property type="entry name" value="Bact_solute-bd_prot1"/>
</dbReference>
<name>A0A2X4ZDC7_LEDLE</name>
<keyword evidence="1" id="KW-0732">Signal</keyword>
<dbReference type="KEGG" id="blen:NCTC4824_03685"/>
<dbReference type="PANTHER" id="PTHR43649:SF33">
    <property type="entry name" value="POLYGALACTURONAN_RHAMNOGALACTURONAN-BINDING PROTEIN YTCQ"/>
    <property type="match status" value="1"/>
</dbReference>
<evidence type="ECO:0000313" key="3">
    <source>
        <dbReference type="Proteomes" id="UP000249134"/>
    </source>
</evidence>
<dbReference type="EMBL" id="LS483476">
    <property type="protein sequence ID" value="SQI62545.1"/>
    <property type="molecule type" value="Genomic_DNA"/>
</dbReference>
<dbReference type="PROSITE" id="PS51257">
    <property type="entry name" value="PROKAR_LIPOPROTEIN"/>
    <property type="match status" value="1"/>
</dbReference>
<accession>A0A2X4ZDC7</accession>
<dbReference type="PANTHER" id="PTHR43649">
    <property type="entry name" value="ARABINOSE-BINDING PROTEIN-RELATED"/>
    <property type="match status" value="1"/>
</dbReference>
<evidence type="ECO:0000313" key="2">
    <source>
        <dbReference type="EMBL" id="SQI62545.1"/>
    </source>
</evidence>
<dbReference type="AlphaFoldDB" id="A0A2X4ZDC7"/>
<dbReference type="RefSeq" id="WP_066141150.1">
    <property type="nucleotide sequence ID" value="NZ_CBCSGM010000003.1"/>
</dbReference>
<dbReference type="Gene3D" id="3.40.190.10">
    <property type="entry name" value="Periplasmic binding protein-like II"/>
    <property type="match status" value="2"/>
</dbReference>
<reference evidence="2 3" key="1">
    <citation type="submission" date="2018-06" db="EMBL/GenBank/DDBJ databases">
        <authorList>
            <consortium name="Pathogen Informatics"/>
            <person name="Doyle S."/>
        </authorList>
    </citation>
    <scope>NUCLEOTIDE SEQUENCE [LARGE SCALE GENOMIC DNA]</scope>
    <source>
        <strain evidence="2 3">NCTC4824</strain>
    </source>
</reference>
<gene>
    <name evidence="2" type="primary">lipO_12</name>
    <name evidence="2" type="ORF">NCTC4824_03685</name>
</gene>
<keyword evidence="3" id="KW-1185">Reference proteome</keyword>
<evidence type="ECO:0000256" key="1">
    <source>
        <dbReference type="ARBA" id="ARBA00022729"/>
    </source>
</evidence>
<sequence length="530" mass="59815">MKKIAWIFAIMAILMIVGCKNKEVANDAGATTDNFNKTGLPIVNDKITLNFVTSKPPQQQKSTEDLQVVKDLEKKTNIHINWDASSQGYAEKKNLMFASGDLPDAFFGSGSLSSSDLIEYGNQGMLIPLQDLINEYAPNIKKILDSNPDIKKKITAPDGNIYSIPMVHAEPGNALPEVIFINKVWLDELGLEIPKTTDEFEKVLQAFKDKDPNGNGKSDEIPFSFLYGNSLNGIFSFYGAFGVLDQPNHISVEDKEVSFTAITPEFKVATAYFNSLNNQGLIDPEAFTHDRTVYFAKGRGADTPLYGAFSGFIASNVIGPEFADQYIPIPPLEGPDGVKQWREDEAIAMAKGSFSITSANENPTITMRWIDELYTEENSIQWTFGPNGTNMKKNDDGTYDYIEPTDGLSFDEFRCTESPCYSSARSLLPETMQKIHPNEKDSTRLEYFDIYKPYMKKTVFPDVFFTLEDTQKLNTLTTDIIEFVDKKQAQWIINGNIDAEWDEYLKKLDDMKLDEFVDIYQRNYDDFMSE</sequence>